<reference evidence="1" key="2">
    <citation type="submission" date="2020-06" db="EMBL/GenBank/DDBJ databases">
        <title>Helianthus annuus Genome sequencing and assembly Release 2.</title>
        <authorList>
            <person name="Gouzy J."/>
            <person name="Langlade N."/>
            <person name="Munos S."/>
        </authorList>
    </citation>
    <scope>NUCLEOTIDE SEQUENCE</scope>
    <source>
        <tissue evidence="1">Leaves</tissue>
    </source>
</reference>
<proteinExistence type="predicted"/>
<dbReference type="Gramene" id="mRNA:HanXRQr2_Chr15g0698531">
    <property type="protein sequence ID" value="CDS:HanXRQr2_Chr15g0698531.1"/>
    <property type="gene ID" value="HanXRQr2_Chr15g0698531"/>
</dbReference>
<dbReference type="Proteomes" id="UP000215914">
    <property type="component" value="Unassembled WGS sequence"/>
</dbReference>
<protein>
    <submittedName>
        <fullName evidence="1">Uncharacterized protein</fullName>
    </submittedName>
</protein>
<name>A0A9K3H3G6_HELAN</name>
<gene>
    <name evidence="1" type="ORF">HanXRQr2_Chr15g0698531</name>
</gene>
<sequence length="90" mass="10716">MTVYIRKSIKPSLYFEYIFILSGVIKIWTKPVFEARLKKRKGDLYSRLDTIYFVLECICLIASTSQRLKSKQDQLMFPVKQLRVFFELIA</sequence>
<evidence type="ECO:0000313" key="2">
    <source>
        <dbReference type="Proteomes" id="UP000215914"/>
    </source>
</evidence>
<accession>A0A9K3H3G6</accession>
<reference evidence="1" key="1">
    <citation type="journal article" date="2017" name="Nature">
        <title>The sunflower genome provides insights into oil metabolism, flowering and Asterid evolution.</title>
        <authorList>
            <person name="Badouin H."/>
            <person name="Gouzy J."/>
            <person name="Grassa C.J."/>
            <person name="Murat F."/>
            <person name="Staton S.E."/>
            <person name="Cottret L."/>
            <person name="Lelandais-Briere C."/>
            <person name="Owens G.L."/>
            <person name="Carrere S."/>
            <person name="Mayjonade B."/>
            <person name="Legrand L."/>
            <person name="Gill N."/>
            <person name="Kane N.C."/>
            <person name="Bowers J.E."/>
            <person name="Hubner S."/>
            <person name="Bellec A."/>
            <person name="Berard A."/>
            <person name="Berges H."/>
            <person name="Blanchet N."/>
            <person name="Boniface M.C."/>
            <person name="Brunel D."/>
            <person name="Catrice O."/>
            <person name="Chaidir N."/>
            <person name="Claudel C."/>
            <person name="Donnadieu C."/>
            <person name="Faraut T."/>
            <person name="Fievet G."/>
            <person name="Helmstetter N."/>
            <person name="King M."/>
            <person name="Knapp S.J."/>
            <person name="Lai Z."/>
            <person name="Le Paslier M.C."/>
            <person name="Lippi Y."/>
            <person name="Lorenzon L."/>
            <person name="Mandel J.R."/>
            <person name="Marage G."/>
            <person name="Marchand G."/>
            <person name="Marquand E."/>
            <person name="Bret-Mestries E."/>
            <person name="Morien E."/>
            <person name="Nambeesan S."/>
            <person name="Nguyen T."/>
            <person name="Pegot-Espagnet P."/>
            <person name="Pouilly N."/>
            <person name="Raftis F."/>
            <person name="Sallet E."/>
            <person name="Schiex T."/>
            <person name="Thomas J."/>
            <person name="Vandecasteele C."/>
            <person name="Vares D."/>
            <person name="Vear F."/>
            <person name="Vautrin S."/>
            <person name="Crespi M."/>
            <person name="Mangin B."/>
            <person name="Burke J.M."/>
            <person name="Salse J."/>
            <person name="Munos S."/>
            <person name="Vincourt P."/>
            <person name="Rieseberg L.H."/>
            <person name="Langlade N.B."/>
        </authorList>
    </citation>
    <scope>NUCLEOTIDE SEQUENCE</scope>
    <source>
        <tissue evidence="1">Leaves</tissue>
    </source>
</reference>
<evidence type="ECO:0000313" key="1">
    <source>
        <dbReference type="EMBL" id="KAF5764996.1"/>
    </source>
</evidence>
<dbReference type="EMBL" id="MNCJ02000330">
    <property type="protein sequence ID" value="KAF5764996.1"/>
    <property type="molecule type" value="Genomic_DNA"/>
</dbReference>
<organism evidence="1 2">
    <name type="scientific">Helianthus annuus</name>
    <name type="common">Common sunflower</name>
    <dbReference type="NCBI Taxonomy" id="4232"/>
    <lineage>
        <taxon>Eukaryota</taxon>
        <taxon>Viridiplantae</taxon>
        <taxon>Streptophyta</taxon>
        <taxon>Embryophyta</taxon>
        <taxon>Tracheophyta</taxon>
        <taxon>Spermatophyta</taxon>
        <taxon>Magnoliopsida</taxon>
        <taxon>eudicotyledons</taxon>
        <taxon>Gunneridae</taxon>
        <taxon>Pentapetalae</taxon>
        <taxon>asterids</taxon>
        <taxon>campanulids</taxon>
        <taxon>Asterales</taxon>
        <taxon>Asteraceae</taxon>
        <taxon>Asteroideae</taxon>
        <taxon>Heliantheae alliance</taxon>
        <taxon>Heliantheae</taxon>
        <taxon>Helianthus</taxon>
    </lineage>
</organism>
<keyword evidence="2" id="KW-1185">Reference proteome</keyword>
<dbReference type="AlphaFoldDB" id="A0A9K3H3G6"/>
<comment type="caution">
    <text evidence="1">The sequence shown here is derived from an EMBL/GenBank/DDBJ whole genome shotgun (WGS) entry which is preliminary data.</text>
</comment>